<dbReference type="Gene3D" id="2.40.50.100">
    <property type="match status" value="1"/>
</dbReference>
<sequence length="470" mass="53182">MAAKTFEQKQFETVGRIQRASDRPASLTDRLFSRWVRPSGRSDWVSDTEWARIMQSPLRARALLYGVVLSLIALIVWASIAEIDEVTRGEGRIIPSRQLQTLQSVDGGLIQEIRVREGQVVEEGDLLVRLNPIRFSASLGESRAQFLALTGEVTRLGALVAGIEPVFPPQLVEEAPEVLRLERRLYRTSREELKEQQAGFSNQLEQRQQELEEARAAVEQYKNTLRLTRRELEVTRPLLVSGAVSDVDILRLERQVATIEGELSRAQAAVARNEAAVSEARSRRREVELTMINRWQNELTESRSRLEALTQAGQGLEDMVRQAEIRAPIRGTVQQLHINTVGGVLTPGQDVIDIVPLDDQLIIEAKIHPRDIGFIRPRQEANIRLTAYDWGVYGNLKAHVEHISADTITDERDNTFYLVRLMTEPGGYDEEMLIIPGMTAEVDILTGKRTIMRYLFKPLLKAKSKALTER</sequence>
<dbReference type="Pfam" id="PF25994">
    <property type="entry name" value="HH_AprE"/>
    <property type="match status" value="1"/>
</dbReference>
<feature type="coiled-coil region" evidence="10">
    <location>
        <begin position="190"/>
        <end position="326"/>
    </location>
</feature>
<keyword evidence="7 9" id="KW-1133">Transmembrane helix</keyword>
<dbReference type="Gene3D" id="1.10.287.470">
    <property type="entry name" value="Helix hairpin bin"/>
    <property type="match status" value="1"/>
</dbReference>
<evidence type="ECO:0000256" key="5">
    <source>
        <dbReference type="ARBA" id="ARBA00022519"/>
    </source>
</evidence>
<dbReference type="InterPro" id="IPR010129">
    <property type="entry name" value="T1SS_HlyD"/>
</dbReference>
<keyword evidence="14" id="KW-1185">Reference proteome</keyword>
<dbReference type="NCBIfam" id="TIGR01843">
    <property type="entry name" value="type_I_hlyD"/>
    <property type="match status" value="1"/>
</dbReference>
<reference evidence="13 14" key="1">
    <citation type="submission" date="2020-02" db="EMBL/GenBank/DDBJ databases">
        <authorList>
            <person name="Zhang X.-Y."/>
        </authorList>
    </citation>
    <scope>NUCLEOTIDE SEQUENCE [LARGE SCALE GENOMIC DNA]</scope>
    <source>
        <strain evidence="13 14">C33</strain>
    </source>
</reference>
<feature type="transmembrane region" description="Helical" evidence="9">
    <location>
        <begin position="62"/>
        <end position="80"/>
    </location>
</feature>
<evidence type="ECO:0000259" key="11">
    <source>
        <dbReference type="Pfam" id="PF25994"/>
    </source>
</evidence>
<proteinExistence type="inferred from homology"/>
<evidence type="ECO:0000256" key="1">
    <source>
        <dbReference type="ARBA" id="ARBA00004377"/>
    </source>
</evidence>
<keyword evidence="5 9" id="KW-0997">Cell inner membrane</keyword>
<evidence type="ECO:0000313" key="14">
    <source>
        <dbReference type="Proteomes" id="UP000484885"/>
    </source>
</evidence>
<gene>
    <name evidence="13" type="ORF">G3I74_07105</name>
</gene>
<keyword evidence="6 9" id="KW-0812">Transmembrane</keyword>
<dbReference type="InterPro" id="IPR058781">
    <property type="entry name" value="HH_AprE-like"/>
</dbReference>
<dbReference type="SUPFAM" id="SSF111369">
    <property type="entry name" value="HlyD-like secretion proteins"/>
    <property type="match status" value="1"/>
</dbReference>
<comment type="caution">
    <text evidence="13">The sequence shown here is derived from an EMBL/GenBank/DDBJ whole genome shotgun (WGS) entry which is preliminary data.</text>
</comment>
<name>A0A845UZX5_9GAMM</name>
<dbReference type="Gene3D" id="2.40.30.170">
    <property type="match status" value="1"/>
</dbReference>
<comment type="subcellular location">
    <subcellularLocation>
        <location evidence="1 9">Cell inner membrane</location>
        <topology evidence="1 9">Single-pass membrane protein</topology>
    </subcellularLocation>
</comment>
<dbReference type="Proteomes" id="UP000484885">
    <property type="component" value="Unassembled WGS sequence"/>
</dbReference>
<dbReference type="GO" id="GO:0015031">
    <property type="term" value="P:protein transport"/>
    <property type="evidence" value="ECO:0007669"/>
    <property type="project" value="InterPro"/>
</dbReference>
<dbReference type="Pfam" id="PF26002">
    <property type="entry name" value="Beta-barrel_AprE"/>
    <property type="match status" value="1"/>
</dbReference>
<keyword evidence="4 9" id="KW-1003">Cell membrane</keyword>
<evidence type="ECO:0000256" key="7">
    <source>
        <dbReference type="ARBA" id="ARBA00022989"/>
    </source>
</evidence>
<feature type="domain" description="AprE-like long alpha-helical hairpin" evidence="11">
    <location>
        <begin position="136"/>
        <end position="317"/>
    </location>
</feature>
<protein>
    <recommendedName>
        <fullName evidence="9">Membrane fusion protein (MFP) family protein</fullName>
    </recommendedName>
</protein>
<evidence type="ECO:0000259" key="12">
    <source>
        <dbReference type="Pfam" id="PF26002"/>
    </source>
</evidence>
<evidence type="ECO:0000256" key="6">
    <source>
        <dbReference type="ARBA" id="ARBA00022692"/>
    </source>
</evidence>
<keyword evidence="10" id="KW-0175">Coiled coil</keyword>
<dbReference type="AlphaFoldDB" id="A0A845UZX5"/>
<keyword evidence="3 9" id="KW-0813">Transport</keyword>
<evidence type="ECO:0000256" key="8">
    <source>
        <dbReference type="ARBA" id="ARBA00023136"/>
    </source>
</evidence>
<dbReference type="PANTHER" id="PTHR30386:SF26">
    <property type="entry name" value="TRANSPORT PROTEIN COMB"/>
    <property type="match status" value="1"/>
</dbReference>
<dbReference type="EMBL" id="JAAGSC010000039">
    <property type="protein sequence ID" value="NDY95490.1"/>
    <property type="molecule type" value="Genomic_DNA"/>
</dbReference>
<feature type="domain" description="AprE-like beta-barrel" evidence="12">
    <location>
        <begin position="361"/>
        <end position="447"/>
    </location>
</feature>
<comment type="similarity">
    <text evidence="2 9">Belongs to the membrane fusion protein (MFP) (TC 8.A.1) family.</text>
</comment>
<dbReference type="InterPro" id="IPR058982">
    <property type="entry name" value="Beta-barrel_AprE"/>
</dbReference>
<evidence type="ECO:0000256" key="2">
    <source>
        <dbReference type="ARBA" id="ARBA00009477"/>
    </source>
</evidence>
<evidence type="ECO:0000256" key="9">
    <source>
        <dbReference type="RuleBase" id="RU365093"/>
    </source>
</evidence>
<keyword evidence="8 9" id="KW-0472">Membrane</keyword>
<dbReference type="InterPro" id="IPR050739">
    <property type="entry name" value="MFP"/>
</dbReference>
<dbReference type="PANTHER" id="PTHR30386">
    <property type="entry name" value="MEMBRANE FUSION SUBUNIT OF EMRAB-TOLC MULTIDRUG EFFLUX PUMP"/>
    <property type="match status" value="1"/>
</dbReference>
<dbReference type="PRINTS" id="PR01490">
    <property type="entry name" value="RTXTOXIND"/>
</dbReference>
<dbReference type="GO" id="GO:0005886">
    <property type="term" value="C:plasma membrane"/>
    <property type="evidence" value="ECO:0007669"/>
    <property type="project" value="UniProtKB-SubCell"/>
</dbReference>
<accession>A0A845UZX5</accession>
<evidence type="ECO:0000256" key="4">
    <source>
        <dbReference type="ARBA" id="ARBA00022475"/>
    </source>
</evidence>
<evidence type="ECO:0000256" key="3">
    <source>
        <dbReference type="ARBA" id="ARBA00022448"/>
    </source>
</evidence>
<evidence type="ECO:0000313" key="13">
    <source>
        <dbReference type="EMBL" id="NDY95490.1"/>
    </source>
</evidence>
<organism evidence="13 14">
    <name type="scientific">Wenzhouxiangella limi</name>
    <dbReference type="NCBI Taxonomy" id="2707351"/>
    <lineage>
        <taxon>Bacteria</taxon>
        <taxon>Pseudomonadati</taxon>
        <taxon>Pseudomonadota</taxon>
        <taxon>Gammaproteobacteria</taxon>
        <taxon>Chromatiales</taxon>
        <taxon>Wenzhouxiangellaceae</taxon>
        <taxon>Wenzhouxiangella</taxon>
    </lineage>
</organism>
<evidence type="ECO:0000256" key="10">
    <source>
        <dbReference type="SAM" id="Coils"/>
    </source>
</evidence>